<evidence type="ECO:0000256" key="4">
    <source>
        <dbReference type="ARBA" id="ARBA00013089"/>
    </source>
</evidence>
<gene>
    <name evidence="8" type="primary">bar</name>
    <name evidence="8" type="ORF">ROLI_029810</name>
</gene>
<dbReference type="InterPro" id="IPR001608">
    <property type="entry name" value="Ala_racemase_N"/>
</dbReference>
<dbReference type="InterPro" id="IPR029066">
    <property type="entry name" value="PLP-binding_barrel"/>
</dbReference>
<comment type="cofactor">
    <cofactor evidence="2">
        <name>pyridoxal 5'-phosphate</name>
        <dbReference type="ChEBI" id="CHEBI:597326"/>
    </cofactor>
</comment>
<keyword evidence="9" id="KW-1185">Reference proteome</keyword>
<evidence type="ECO:0000313" key="9">
    <source>
        <dbReference type="Proteomes" id="UP001318682"/>
    </source>
</evidence>
<evidence type="ECO:0000259" key="7">
    <source>
        <dbReference type="SMART" id="SM01005"/>
    </source>
</evidence>
<dbReference type="Pfam" id="PF00842">
    <property type="entry name" value="Ala_racemase_C"/>
    <property type="match status" value="1"/>
</dbReference>
<dbReference type="RefSeq" id="WP_187431380.1">
    <property type="nucleotide sequence ID" value="NZ_CP143423.1"/>
</dbReference>
<dbReference type="InterPro" id="IPR020622">
    <property type="entry name" value="Ala_racemase_pyridoxalP-BS"/>
</dbReference>
<name>A0ABZ2BX40_9RHOB</name>
<dbReference type="InterPro" id="IPR011079">
    <property type="entry name" value="Ala_racemase_C"/>
</dbReference>
<dbReference type="Pfam" id="PF01168">
    <property type="entry name" value="Ala_racemase_N"/>
    <property type="match status" value="1"/>
</dbReference>
<evidence type="ECO:0000256" key="3">
    <source>
        <dbReference type="ARBA" id="ARBA00007880"/>
    </source>
</evidence>
<comment type="similarity">
    <text evidence="3">Belongs to the alanine racemase family.</text>
</comment>
<evidence type="ECO:0000256" key="1">
    <source>
        <dbReference type="ARBA" id="ARBA00000316"/>
    </source>
</evidence>
<dbReference type="Gene3D" id="2.40.37.10">
    <property type="entry name" value="Lyase, Ornithine Decarboxylase, Chain A, domain 1"/>
    <property type="match status" value="1"/>
</dbReference>
<dbReference type="EC" id="5.1.1.1" evidence="4"/>
<keyword evidence="6 8" id="KW-0413">Isomerase</keyword>
<dbReference type="GO" id="GO:0047661">
    <property type="term" value="F:amino-acid racemase activity"/>
    <property type="evidence" value="ECO:0007669"/>
    <property type="project" value="UniProtKB-EC"/>
</dbReference>
<organism evidence="8 9">
    <name type="scientific">Roseobacter fucihabitans</name>
    <dbReference type="NCBI Taxonomy" id="1537242"/>
    <lineage>
        <taxon>Bacteria</taxon>
        <taxon>Pseudomonadati</taxon>
        <taxon>Pseudomonadota</taxon>
        <taxon>Alphaproteobacteria</taxon>
        <taxon>Rhodobacterales</taxon>
        <taxon>Roseobacteraceae</taxon>
        <taxon>Roseobacter</taxon>
    </lineage>
</organism>
<dbReference type="SUPFAM" id="SSF51419">
    <property type="entry name" value="PLP-binding barrel"/>
    <property type="match status" value="1"/>
</dbReference>
<dbReference type="InterPro" id="IPR009006">
    <property type="entry name" value="Ala_racemase/Decarboxylase_C"/>
</dbReference>
<dbReference type="Gene3D" id="3.20.20.10">
    <property type="entry name" value="Alanine racemase"/>
    <property type="match status" value="1"/>
</dbReference>
<dbReference type="Proteomes" id="UP001318682">
    <property type="component" value="Chromosome"/>
</dbReference>
<evidence type="ECO:0000256" key="2">
    <source>
        <dbReference type="ARBA" id="ARBA00001933"/>
    </source>
</evidence>
<evidence type="ECO:0000256" key="6">
    <source>
        <dbReference type="ARBA" id="ARBA00023235"/>
    </source>
</evidence>
<dbReference type="InterPro" id="IPR000821">
    <property type="entry name" value="Ala_racemase"/>
</dbReference>
<dbReference type="PROSITE" id="PS00395">
    <property type="entry name" value="ALANINE_RACEMASE"/>
    <property type="match status" value="1"/>
</dbReference>
<dbReference type="PANTHER" id="PTHR30511">
    <property type="entry name" value="ALANINE RACEMASE"/>
    <property type="match status" value="1"/>
</dbReference>
<dbReference type="SMART" id="SM01005">
    <property type="entry name" value="Ala_racemase_C"/>
    <property type="match status" value="1"/>
</dbReference>
<protein>
    <recommendedName>
        <fullName evidence="4">alanine racemase</fullName>
        <ecNumber evidence="4">5.1.1.1</ecNumber>
    </recommendedName>
</protein>
<sequence>MDRTAALSSWCEISLPSIEGNLIRALTLLPRNAMFCAVLKSDAYGHGIANVVPILSRNKVQNIGIVSNQEARAVRDAGFTGHVIRLRCATLAEAQAALPLRIEEQISSPEGARIWRELHSTAPVHLALNADGMSRDALELRSDRGRQKAQEILELCAGHIRGICTHYPSNTCEDLAKTAACFAEDAAWIVQHGKLDRQQILIHAGSSLTLVADAPPPTDMLRCGAILYGILKPDLGFEPTMTVKSRVVSLSSYSAGNSVGYDRTVRLNRDSRLASVSIGYANGIERHWTDRFHVLIQGKHVPVLGKVSMNLLTIDVTDVPVIEVGDEVVIFGAQAGSCIDPTQIQVQSSTIMAELYASWGQRNTQIPCDKCSVVSKFRWTASSTCGT</sequence>
<dbReference type="PRINTS" id="PR00992">
    <property type="entry name" value="ALARACEMASE"/>
</dbReference>
<feature type="domain" description="Alanine racemase C-terminal" evidence="7">
    <location>
        <begin position="240"/>
        <end position="368"/>
    </location>
</feature>
<accession>A0ABZ2BX40</accession>
<comment type="catalytic activity">
    <reaction evidence="1">
        <text>L-alanine = D-alanine</text>
        <dbReference type="Rhea" id="RHEA:20249"/>
        <dbReference type="ChEBI" id="CHEBI:57416"/>
        <dbReference type="ChEBI" id="CHEBI:57972"/>
        <dbReference type="EC" id="5.1.1.1"/>
    </reaction>
</comment>
<dbReference type="SUPFAM" id="SSF50621">
    <property type="entry name" value="Alanine racemase C-terminal domain-like"/>
    <property type="match status" value="1"/>
</dbReference>
<evidence type="ECO:0000256" key="5">
    <source>
        <dbReference type="ARBA" id="ARBA00022898"/>
    </source>
</evidence>
<proteinExistence type="inferred from homology"/>
<dbReference type="PANTHER" id="PTHR30511:SF0">
    <property type="entry name" value="ALANINE RACEMASE, CATABOLIC-RELATED"/>
    <property type="match status" value="1"/>
</dbReference>
<keyword evidence="5" id="KW-0663">Pyridoxal phosphate</keyword>
<reference evidence="9" key="1">
    <citation type="submission" date="2024-01" db="EMBL/GenBank/DDBJ databases">
        <title>Roseobacter fucihabitans sp. nov., isolated from the brown alga Fucus spiralis.</title>
        <authorList>
            <person name="Hahnke S."/>
            <person name="Berger M."/>
            <person name="Schlingloff A."/>
            <person name="Athale I."/>
            <person name="Neumann-Schaal M."/>
            <person name="Adenaya A."/>
            <person name="Poehlein A."/>
            <person name="Daniel R."/>
            <person name="Pertersen J."/>
            <person name="Brinkhoff T."/>
        </authorList>
    </citation>
    <scope>NUCLEOTIDE SEQUENCE [LARGE SCALE GENOMIC DNA]</scope>
    <source>
        <strain evidence="9">B14</strain>
    </source>
</reference>
<evidence type="ECO:0000313" key="8">
    <source>
        <dbReference type="EMBL" id="WVX49886.1"/>
    </source>
</evidence>
<dbReference type="EMBL" id="CP143423">
    <property type="protein sequence ID" value="WVX49886.1"/>
    <property type="molecule type" value="Genomic_DNA"/>
</dbReference>